<dbReference type="EMBL" id="JACCPJ010000002">
    <property type="protein sequence ID" value="NZD62900.1"/>
    <property type="molecule type" value="Genomic_DNA"/>
</dbReference>
<dbReference type="RefSeq" id="WP_168316839.1">
    <property type="nucleotide sequence ID" value="NZ_JACCPJ010000002.1"/>
</dbReference>
<dbReference type="AlphaFoldDB" id="A0A7Z0RK99"/>
<protein>
    <submittedName>
        <fullName evidence="1">Uncharacterized protein</fullName>
    </submittedName>
</protein>
<proteinExistence type="predicted"/>
<dbReference type="Proteomes" id="UP000532162">
    <property type="component" value="Unassembled WGS sequence"/>
</dbReference>
<sequence>MTAFVGAQLDQTYTAADLTGINSGKVPGIGDIYVSHDNKRYRFVRYLGGAGAIAAVAGNTVGFYAPGGVSTGVTNDVTSDVSDTNGALAGVLQSAPASGDYCWIQVGGVATLTPALVSGADGNALTLSTTTDGTLKVAGAVTDSGGAVAIDASAKIVMLNCPY</sequence>
<accession>A0A7Z0RK99</accession>
<evidence type="ECO:0000313" key="1">
    <source>
        <dbReference type="EMBL" id="NZD62900.1"/>
    </source>
</evidence>
<organism evidence="1 2">
    <name type="scientific">Rhizobium changzhiense</name>
    <dbReference type="NCBI Taxonomy" id="2692317"/>
    <lineage>
        <taxon>Bacteria</taxon>
        <taxon>Pseudomonadati</taxon>
        <taxon>Pseudomonadota</taxon>
        <taxon>Alphaproteobacteria</taxon>
        <taxon>Hyphomicrobiales</taxon>
        <taxon>Rhizobiaceae</taxon>
        <taxon>Rhizobium/Agrobacterium group</taxon>
        <taxon>Rhizobium</taxon>
    </lineage>
</organism>
<evidence type="ECO:0000313" key="2">
    <source>
        <dbReference type="Proteomes" id="UP000532162"/>
    </source>
</evidence>
<name>A0A7Z0RK99_9HYPH</name>
<reference evidence="1 2" key="1">
    <citation type="submission" date="2020-07" db="EMBL/GenBank/DDBJ databases">
        <authorList>
            <person name="Sun Q."/>
        </authorList>
    </citation>
    <scope>NUCLEOTIDE SEQUENCE [LARGE SCALE GENOMIC DNA]</scope>
    <source>
        <strain evidence="1 2">WYCCWR 11290</strain>
    </source>
</reference>
<comment type="caution">
    <text evidence="1">The sequence shown here is derived from an EMBL/GenBank/DDBJ whole genome shotgun (WGS) entry which is preliminary data.</text>
</comment>
<gene>
    <name evidence="1" type="ORF">HX900_17490</name>
</gene>